<gene>
    <name evidence="2" type="ORF">H0921_15920</name>
</gene>
<dbReference type="Proteomes" id="UP000542342">
    <property type="component" value="Unassembled WGS sequence"/>
</dbReference>
<comment type="caution">
    <text evidence="2">The sequence shown here is derived from an EMBL/GenBank/DDBJ whole genome shotgun (WGS) entry which is preliminary data.</text>
</comment>
<dbReference type="EMBL" id="JACEFB010000017">
    <property type="protein sequence ID" value="MBA2227645.1"/>
    <property type="molecule type" value="Genomic_DNA"/>
</dbReference>
<keyword evidence="3" id="KW-1185">Reference proteome</keyword>
<evidence type="ECO:0000313" key="3">
    <source>
        <dbReference type="Proteomes" id="UP000542342"/>
    </source>
</evidence>
<feature type="non-terminal residue" evidence="2">
    <location>
        <position position="1"/>
    </location>
</feature>
<accession>A0A7V8VGJ1</accession>
<feature type="compositionally biased region" description="Basic and acidic residues" evidence="1">
    <location>
        <begin position="64"/>
        <end position="80"/>
    </location>
</feature>
<organism evidence="2 3">
    <name type="scientific">Thermogemmata fonticola</name>
    <dbReference type="NCBI Taxonomy" id="2755323"/>
    <lineage>
        <taxon>Bacteria</taxon>
        <taxon>Pseudomonadati</taxon>
        <taxon>Planctomycetota</taxon>
        <taxon>Planctomycetia</taxon>
        <taxon>Gemmatales</taxon>
        <taxon>Gemmataceae</taxon>
        <taxon>Thermogemmata</taxon>
    </lineage>
</organism>
<name>A0A7V8VGJ1_9BACT</name>
<evidence type="ECO:0000256" key="1">
    <source>
        <dbReference type="SAM" id="MobiDB-lite"/>
    </source>
</evidence>
<proteinExistence type="predicted"/>
<sequence>AEAGSRERIPPAGLPVPVPPKRDGTSGPGGSSEALPPLTLPPEIPPVVPPLPGAGGGGSSTSRYRAEVAGPERRRGGEGREALRVSYRAWSGAGAVEGYRLLRFLNYTEEAVTVEVEGRQVVVPGRSALPVWVGPVVRWRVAGEAERQWVLAAEVGGVDVVMGRGEGGGDGKR</sequence>
<protein>
    <submittedName>
        <fullName evidence="2">Uncharacterized protein</fullName>
    </submittedName>
</protein>
<reference evidence="2 3" key="1">
    <citation type="submission" date="2020-07" db="EMBL/GenBank/DDBJ databases">
        <title>Thermogemmata thermophila gen. nov., sp. nov., a novel moderate thermophilic planctomycete from a Kamchatka hot spring.</title>
        <authorList>
            <person name="Elcheninov A.G."/>
            <person name="Podosokorskaya O.A."/>
            <person name="Kovaleva O.L."/>
            <person name="Novikov A."/>
            <person name="Bonch-Osmolovskaya E.A."/>
            <person name="Toshchakov S.V."/>
            <person name="Kublanov I.V."/>
        </authorList>
    </citation>
    <scope>NUCLEOTIDE SEQUENCE [LARGE SCALE GENOMIC DNA]</scope>
    <source>
        <strain evidence="2 3">2918</strain>
    </source>
</reference>
<feature type="region of interest" description="Disordered" evidence="1">
    <location>
        <begin position="1"/>
        <end position="80"/>
    </location>
</feature>
<evidence type="ECO:0000313" key="2">
    <source>
        <dbReference type="EMBL" id="MBA2227645.1"/>
    </source>
</evidence>
<dbReference type="AlphaFoldDB" id="A0A7V8VGJ1"/>
<feature type="compositionally biased region" description="Pro residues" evidence="1">
    <location>
        <begin position="38"/>
        <end position="52"/>
    </location>
</feature>